<proteinExistence type="predicted"/>
<accession>A0A6M1T5X0</accession>
<name>A0A6M1T5X0_9BACT</name>
<organism evidence="2 3">
    <name type="scientific">Fodinibius halophilus</name>
    <dbReference type="NCBI Taxonomy" id="1736908"/>
    <lineage>
        <taxon>Bacteria</taxon>
        <taxon>Pseudomonadati</taxon>
        <taxon>Balneolota</taxon>
        <taxon>Balneolia</taxon>
        <taxon>Balneolales</taxon>
        <taxon>Balneolaceae</taxon>
        <taxon>Fodinibius</taxon>
    </lineage>
</organism>
<keyword evidence="3" id="KW-1185">Reference proteome</keyword>
<dbReference type="RefSeq" id="WP_165267377.1">
    <property type="nucleotide sequence ID" value="NZ_JAALLS010000007.1"/>
</dbReference>
<evidence type="ECO:0000313" key="3">
    <source>
        <dbReference type="Proteomes" id="UP000479132"/>
    </source>
</evidence>
<sequence>MKRIHLFEFEDFNWYPDWLRRSTNRLIIVMHTLLGTANKVAELLAPIVRKEDSTSIVDLCSGSGGPMPRVLQILQKGYDIQEINLTLTDLYPDQLTANALNSKSGNNIKYLTTPVDATQIDRELNGIRTMIGSFHHMKPDEARSILISAQTNRKPICIFEISDNSTPIWLWWIAFPINFIMTFFITPMVRPMSWQQIVFTYIIPIIPICFAWDGAVSNARTYTLDDFDELLHGIETENYRWRKGTFDGKTKQIYILGIPA</sequence>
<dbReference type="SUPFAM" id="SSF53335">
    <property type="entry name" value="S-adenosyl-L-methionine-dependent methyltransferases"/>
    <property type="match status" value="1"/>
</dbReference>
<feature type="transmembrane region" description="Helical" evidence="1">
    <location>
        <begin position="198"/>
        <end position="215"/>
    </location>
</feature>
<dbReference type="EMBL" id="JAALLS010000007">
    <property type="protein sequence ID" value="NGP88043.1"/>
    <property type="molecule type" value="Genomic_DNA"/>
</dbReference>
<keyword evidence="1" id="KW-0812">Transmembrane</keyword>
<dbReference type="InterPro" id="IPR029063">
    <property type="entry name" value="SAM-dependent_MTases_sf"/>
</dbReference>
<feature type="transmembrane region" description="Helical" evidence="1">
    <location>
        <begin position="168"/>
        <end position="186"/>
    </location>
</feature>
<keyword evidence="1" id="KW-0472">Membrane</keyword>
<evidence type="ECO:0000313" key="2">
    <source>
        <dbReference type="EMBL" id="NGP88043.1"/>
    </source>
</evidence>
<gene>
    <name evidence="2" type="ORF">G3569_06730</name>
</gene>
<dbReference type="Proteomes" id="UP000479132">
    <property type="component" value="Unassembled WGS sequence"/>
</dbReference>
<evidence type="ECO:0000256" key="1">
    <source>
        <dbReference type="SAM" id="Phobius"/>
    </source>
</evidence>
<keyword evidence="1" id="KW-1133">Transmembrane helix</keyword>
<comment type="caution">
    <text evidence="2">The sequence shown here is derived from an EMBL/GenBank/DDBJ whole genome shotgun (WGS) entry which is preliminary data.</text>
</comment>
<dbReference type="AlphaFoldDB" id="A0A6M1T5X0"/>
<evidence type="ECO:0008006" key="4">
    <source>
        <dbReference type="Google" id="ProtNLM"/>
    </source>
</evidence>
<protein>
    <recommendedName>
        <fullName evidence="4">Class I SAM-dependent methyltransferase</fullName>
    </recommendedName>
</protein>
<reference evidence="2 3" key="1">
    <citation type="submission" date="2020-02" db="EMBL/GenBank/DDBJ databases">
        <title>Aliifodinibius halophilus 2W32, complete genome.</title>
        <authorList>
            <person name="Li Y."/>
            <person name="Wu S."/>
        </authorList>
    </citation>
    <scope>NUCLEOTIDE SEQUENCE [LARGE SCALE GENOMIC DNA]</scope>
    <source>
        <strain evidence="2 3">2W32</strain>
    </source>
</reference>